<evidence type="ECO:0000256" key="1">
    <source>
        <dbReference type="SAM" id="MobiDB-lite"/>
    </source>
</evidence>
<protein>
    <recommendedName>
        <fullName evidence="3">LytR/CpsA/Psr regulator C-terminal domain-containing protein</fullName>
    </recommendedName>
</protein>
<feature type="region of interest" description="Disordered" evidence="1">
    <location>
        <begin position="71"/>
        <end position="90"/>
    </location>
</feature>
<keyword evidence="2" id="KW-1133">Transmembrane helix</keyword>
<name>A0ABV2QNA6_9MICO</name>
<dbReference type="RefSeq" id="WP_354024709.1">
    <property type="nucleotide sequence ID" value="NZ_JBEPSJ010000002.1"/>
</dbReference>
<evidence type="ECO:0000313" key="5">
    <source>
        <dbReference type="Proteomes" id="UP001549257"/>
    </source>
</evidence>
<feature type="domain" description="LytR/CpsA/Psr regulator C-terminal" evidence="3">
    <location>
        <begin position="100"/>
        <end position="186"/>
    </location>
</feature>
<reference evidence="4 5" key="1">
    <citation type="submission" date="2024-06" db="EMBL/GenBank/DDBJ databases">
        <title>Sorghum-associated microbial communities from plants grown in Nebraska, USA.</title>
        <authorList>
            <person name="Schachtman D."/>
        </authorList>
    </citation>
    <scope>NUCLEOTIDE SEQUENCE [LARGE SCALE GENOMIC DNA]</scope>
    <source>
        <strain evidence="4 5">2857</strain>
    </source>
</reference>
<sequence>MASFPKDLFDDLPKDLVRVGAHRAPKKRGGGWIGFAWAALATGVLVVGGLFTLSLIDPSVRFEIPGLPAPAESVAAPTEEPTPTALPLTDPATIDPARLITITVLNGTPVAGQQAVAGDALAAAGWPVGTTTTASTSDVEKTTVYYSNPADEDIARGLVGALGVGEIRESTAFLGAPVTIVLGADYTPAP</sequence>
<evidence type="ECO:0000256" key="2">
    <source>
        <dbReference type="SAM" id="Phobius"/>
    </source>
</evidence>
<comment type="caution">
    <text evidence="4">The sequence shown here is derived from an EMBL/GenBank/DDBJ whole genome shotgun (WGS) entry which is preliminary data.</text>
</comment>
<dbReference type="Proteomes" id="UP001549257">
    <property type="component" value="Unassembled WGS sequence"/>
</dbReference>
<keyword evidence="5" id="KW-1185">Reference proteome</keyword>
<proteinExistence type="predicted"/>
<feature type="transmembrane region" description="Helical" evidence="2">
    <location>
        <begin position="32"/>
        <end position="56"/>
    </location>
</feature>
<organism evidence="4 5">
    <name type="scientific">Conyzicola nivalis</name>
    <dbReference type="NCBI Taxonomy" id="1477021"/>
    <lineage>
        <taxon>Bacteria</taxon>
        <taxon>Bacillati</taxon>
        <taxon>Actinomycetota</taxon>
        <taxon>Actinomycetes</taxon>
        <taxon>Micrococcales</taxon>
        <taxon>Microbacteriaceae</taxon>
        <taxon>Conyzicola</taxon>
    </lineage>
</organism>
<dbReference type="Pfam" id="PF13399">
    <property type="entry name" value="LytR_C"/>
    <property type="match status" value="1"/>
</dbReference>
<gene>
    <name evidence="4" type="ORF">ABIE21_002036</name>
</gene>
<evidence type="ECO:0000259" key="3">
    <source>
        <dbReference type="Pfam" id="PF13399"/>
    </source>
</evidence>
<keyword evidence="2" id="KW-0812">Transmembrane</keyword>
<dbReference type="InterPro" id="IPR027381">
    <property type="entry name" value="LytR/CpsA/Psr_C"/>
</dbReference>
<accession>A0ABV2QNA6</accession>
<dbReference type="Gene3D" id="3.30.70.2390">
    <property type="match status" value="1"/>
</dbReference>
<evidence type="ECO:0000313" key="4">
    <source>
        <dbReference type="EMBL" id="MET4582526.1"/>
    </source>
</evidence>
<dbReference type="EMBL" id="JBEPSJ010000002">
    <property type="protein sequence ID" value="MET4582526.1"/>
    <property type="molecule type" value="Genomic_DNA"/>
</dbReference>
<keyword evidence="2" id="KW-0472">Membrane</keyword>